<dbReference type="STRING" id="767452.AVL62_02150"/>
<keyword evidence="3" id="KW-0862">Zinc</keyword>
<evidence type="ECO:0000313" key="9">
    <source>
        <dbReference type="Proteomes" id="UP000054837"/>
    </source>
</evidence>
<dbReference type="InterPro" id="IPR047109">
    <property type="entry name" value="CAD-like"/>
</dbReference>
<dbReference type="EC" id="1.1.1.2" evidence="5"/>
<dbReference type="InterPro" id="IPR020843">
    <property type="entry name" value="ER"/>
</dbReference>
<comment type="cofactor">
    <cofactor evidence="1">
        <name>Zn(2+)</name>
        <dbReference type="ChEBI" id="CHEBI:29105"/>
    </cofactor>
</comment>
<keyword evidence="2" id="KW-0479">Metal-binding</keyword>
<dbReference type="PANTHER" id="PTHR42683">
    <property type="entry name" value="ALDEHYDE REDUCTASE"/>
    <property type="match status" value="1"/>
</dbReference>
<keyword evidence="4" id="KW-0560">Oxidoreductase</keyword>
<dbReference type="Pfam" id="PF00107">
    <property type="entry name" value="ADH_zinc_N"/>
    <property type="match status" value="1"/>
</dbReference>
<evidence type="ECO:0000256" key="2">
    <source>
        <dbReference type="ARBA" id="ARBA00022723"/>
    </source>
</evidence>
<dbReference type="GO" id="GO:0008106">
    <property type="term" value="F:alcohol dehydrogenase (NADP+) activity"/>
    <property type="evidence" value="ECO:0007669"/>
    <property type="project" value="UniProtKB-EC"/>
</dbReference>
<name>A0A0W8I5Y2_9MICO</name>
<dbReference type="GO" id="GO:0046872">
    <property type="term" value="F:metal ion binding"/>
    <property type="evidence" value="ECO:0007669"/>
    <property type="project" value="UniProtKB-KW"/>
</dbReference>
<dbReference type="SUPFAM" id="SSF50129">
    <property type="entry name" value="GroES-like"/>
    <property type="match status" value="1"/>
</dbReference>
<dbReference type="Pfam" id="PF08240">
    <property type="entry name" value="ADH_N"/>
    <property type="match status" value="1"/>
</dbReference>
<dbReference type="InterPro" id="IPR011032">
    <property type="entry name" value="GroES-like_sf"/>
</dbReference>
<dbReference type="RefSeq" id="WP_058891615.1">
    <property type="nucleotide sequence ID" value="NZ_LQBL01000028.1"/>
</dbReference>
<protein>
    <recommendedName>
        <fullName evidence="5">alcohol dehydrogenase (NADP(+))</fullName>
        <ecNumber evidence="5">1.1.1.2</ecNumber>
    </recommendedName>
</protein>
<evidence type="ECO:0000259" key="7">
    <source>
        <dbReference type="SMART" id="SM00829"/>
    </source>
</evidence>
<keyword evidence="9" id="KW-1185">Reference proteome</keyword>
<dbReference type="InterPro" id="IPR036291">
    <property type="entry name" value="NAD(P)-bd_dom_sf"/>
</dbReference>
<dbReference type="Gene3D" id="3.40.50.720">
    <property type="entry name" value="NAD(P)-binding Rossmann-like Domain"/>
    <property type="match status" value="1"/>
</dbReference>
<comment type="catalytic activity">
    <reaction evidence="6">
        <text>a primary alcohol + NADP(+) = an aldehyde + NADPH + H(+)</text>
        <dbReference type="Rhea" id="RHEA:15937"/>
        <dbReference type="ChEBI" id="CHEBI:15378"/>
        <dbReference type="ChEBI" id="CHEBI:15734"/>
        <dbReference type="ChEBI" id="CHEBI:17478"/>
        <dbReference type="ChEBI" id="CHEBI:57783"/>
        <dbReference type="ChEBI" id="CHEBI:58349"/>
        <dbReference type="EC" id="1.1.1.2"/>
    </reaction>
</comment>
<dbReference type="Gene3D" id="3.90.180.10">
    <property type="entry name" value="Medium-chain alcohol dehydrogenases, catalytic domain"/>
    <property type="match status" value="1"/>
</dbReference>
<evidence type="ECO:0000256" key="3">
    <source>
        <dbReference type="ARBA" id="ARBA00022833"/>
    </source>
</evidence>
<dbReference type="FunFam" id="3.40.50.720:FF:000022">
    <property type="entry name" value="Cinnamyl alcohol dehydrogenase"/>
    <property type="match status" value="1"/>
</dbReference>
<dbReference type="AlphaFoldDB" id="A0A0W8I5Y2"/>
<organism evidence="8 9">
    <name type="scientific">Serinicoccus chungangensis</name>
    <dbReference type="NCBI Taxonomy" id="767452"/>
    <lineage>
        <taxon>Bacteria</taxon>
        <taxon>Bacillati</taxon>
        <taxon>Actinomycetota</taxon>
        <taxon>Actinomycetes</taxon>
        <taxon>Micrococcales</taxon>
        <taxon>Ornithinimicrobiaceae</taxon>
        <taxon>Serinicoccus</taxon>
    </lineage>
</organism>
<gene>
    <name evidence="8" type="ORF">AVL62_02150</name>
</gene>
<dbReference type="OrthoDB" id="3567264at2"/>
<evidence type="ECO:0000256" key="4">
    <source>
        <dbReference type="ARBA" id="ARBA00023002"/>
    </source>
</evidence>
<dbReference type="InterPro" id="IPR013149">
    <property type="entry name" value="ADH-like_C"/>
</dbReference>
<accession>A0A0W8I5Y2</accession>
<feature type="domain" description="Enoyl reductase (ER)" evidence="7">
    <location>
        <begin position="14"/>
        <end position="345"/>
    </location>
</feature>
<evidence type="ECO:0000313" key="8">
    <source>
        <dbReference type="EMBL" id="KUG53606.1"/>
    </source>
</evidence>
<sequence>MTTTTPALAAPSAGAAFERVQIERRDLRPDDVRIDIRWAGICHTDIHITREEWGGTLYPLTPGHEILGTVTEVGADVTDHAVGDVVGVGCLVDSCGECEPCRDGEEQYCLKGAVQTYGQEDYHGEITKGGYSGEVVVRDHFVVKVPDSYDEADYAGVTPLLCAGITTYHPLKEAGVGPGSRVGVIGLGGLGHVAVKIAAAMGAEVTVLSRTDSKKQDGMSFGAQDFRATEDGTAFEELAGSFDLLVNTVGSGIPLDSYMGLLDRGGVLANVGAPEDSLQVSAFSLLANRRSIRGNMIGGLPEHQEMLDFCAEHGITATVEVIDAGQVDDYYDKVVAGDVRYRAVIDTATLAG</sequence>
<dbReference type="EMBL" id="LQBL01000028">
    <property type="protein sequence ID" value="KUG53606.1"/>
    <property type="molecule type" value="Genomic_DNA"/>
</dbReference>
<evidence type="ECO:0000256" key="6">
    <source>
        <dbReference type="ARBA" id="ARBA00048262"/>
    </source>
</evidence>
<dbReference type="CDD" id="cd05283">
    <property type="entry name" value="CAD1"/>
    <property type="match status" value="1"/>
</dbReference>
<dbReference type="InterPro" id="IPR013154">
    <property type="entry name" value="ADH-like_N"/>
</dbReference>
<proteinExistence type="predicted"/>
<dbReference type="SMART" id="SM00829">
    <property type="entry name" value="PKS_ER"/>
    <property type="match status" value="1"/>
</dbReference>
<reference evidence="8 9" key="1">
    <citation type="submission" date="2015-12" db="EMBL/GenBank/DDBJ databases">
        <title>Serinicoccus chungangenesis strain CD08_5 genome sequencing and assembly.</title>
        <authorList>
            <person name="Chander A.M."/>
            <person name="Kaur G."/>
            <person name="Nair G.R."/>
            <person name="Dhawan D.K."/>
            <person name="Kochhar R.K."/>
            <person name="Mayilraj S."/>
            <person name="Bhadada S.K."/>
        </authorList>
    </citation>
    <scope>NUCLEOTIDE SEQUENCE [LARGE SCALE GENOMIC DNA]</scope>
    <source>
        <strain evidence="8 9">CD08_5</strain>
    </source>
</reference>
<evidence type="ECO:0000256" key="1">
    <source>
        <dbReference type="ARBA" id="ARBA00001947"/>
    </source>
</evidence>
<dbReference type="Proteomes" id="UP000054837">
    <property type="component" value="Unassembled WGS sequence"/>
</dbReference>
<comment type="caution">
    <text evidence="8">The sequence shown here is derived from an EMBL/GenBank/DDBJ whole genome shotgun (WGS) entry which is preliminary data.</text>
</comment>
<evidence type="ECO:0000256" key="5">
    <source>
        <dbReference type="ARBA" id="ARBA00024074"/>
    </source>
</evidence>
<dbReference type="SUPFAM" id="SSF51735">
    <property type="entry name" value="NAD(P)-binding Rossmann-fold domains"/>
    <property type="match status" value="1"/>
</dbReference>